<dbReference type="EMBL" id="JAGFBR010000011">
    <property type="protein sequence ID" value="KAH0459184.1"/>
    <property type="molecule type" value="Genomic_DNA"/>
</dbReference>
<evidence type="ECO:0000313" key="3">
    <source>
        <dbReference type="Proteomes" id="UP000775213"/>
    </source>
</evidence>
<dbReference type="Pfam" id="PF00646">
    <property type="entry name" value="F-box"/>
    <property type="match status" value="2"/>
</dbReference>
<accession>A0AAV7GUF0</accession>
<protein>
    <recommendedName>
        <fullName evidence="1">F-box domain-containing protein</fullName>
    </recommendedName>
</protein>
<dbReference type="Pfam" id="PF03478">
    <property type="entry name" value="Beta-prop_KIB1-4"/>
    <property type="match status" value="2"/>
</dbReference>
<dbReference type="SMART" id="SM00256">
    <property type="entry name" value="FBOX"/>
    <property type="match status" value="2"/>
</dbReference>
<feature type="domain" description="F-box" evidence="1">
    <location>
        <begin position="1"/>
        <end position="46"/>
    </location>
</feature>
<proteinExistence type="predicted"/>
<dbReference type="InterPro" id="IPR036047">
    <property type="entry name" value="F-box-like_dom_sf"/>
</dbReference>
<name>A0AAV7GUF0_DENCH</name>
<reference evidence="2 3" key="1">
    <citation type="journal article" date="2021" name="Hortic Res">
        <title>Chromosome-scale assembly of the Dendrobium chrysotoxum genome enhances the understanding of orchid evolution.</title>
        <authorList>
            <person name="Zhang Y."/>
            <person name="Zhang G.Q."/>
            <person name="Zhang D."/>
            <person name="Liu X.D."/>
            <person name="Xu X.Y."/>
            <person name="Sun W.H."/>
            <person name="Yu X."/>
            <person name="Zhu X."/>
            <person name="Wang Z.W."/>
            <person name="Zhao X."/>
            <person name="Zhong W.Y."/>
            <person name="Chen H."/>
            <person name="Yin W.L."/>
            <person name="Huang T."/>
            <person name="Niu S.C."/>
            <person name="Liu Z.J."/>
        </authorList>
    </citation>
    <scope>NUCLEOTIDE SEQUENCE [LARGE SCALE GENOMIC DNA]</scope>
    <source>
        <strain evidence="2">Lindl</strain>
    </source>
</reference>
<evidence type="ECO:0000259" key="1">
    <source>
        <dbReference type="PROSITE" id="PS50181"/>
    </source>
</evidence>
<dbReference type="PANTHER" id="PTHR44259:SF107">
    <property type="entry name" value="F-BOX PROTEIN SKIP23-LIKE"/>
    <property type="match status" value="1"/>
</dbReference>
<keyword evidence="3" id="KW-1185">Reference proteome</keyword>
<sequence length="783" mass="89951">MAWSNLPEDLLYCISSKLPVVNFLRFSVVCNSWNSVFANNAHIRIHFHPSPWLLLPNNTGEASDTLTFWDLTIKEEVIACHHHFSSLSGHIFGRRCIGSKDGWLVTLDKKDLQPCIFNPLTKAEISLPSLFTIPEDKYHRMKPEYASDGSIELFYNEICPAFCTYAKDFRDVYFQKIVISSNDLLGTAIVIYGYNKLLALTRPGDQAWVLGPHLPPYHTNKHDEFEDVYYHEEEQKFYAITHFSRVLAFDHNGQNVEMICPPIQDHYTINSNCKKYIFFLMGTLLKIERDIIITTVPINERYAGKTIRISVLKLEQDVVASSSSFSQWTSIKDLGDFSLFVGCNQTFSLHHTTVPEIRPNCIYFSDHLDEFLTGPLQSDLLYCISSQLPVVDFLRFSVVCTSWNSAFANNARIRIHFHPSPWLLLPNNTGEASDTLTFWDLTIKEEVIVCHHHFSSLSGHIFGRRCIGSKDGWLVTLDKKDLQPCIFNPLTKAEISLPSLFTIPEDKYHRMKPEYASDGSIELFYNEICPAFCTYAKDFHDVYFQKIVISSNDLLGTAIVIYGYNKLLALTRPGDQAWVLGPHLPPYHTNKHDEFEDVYYHEEEQKFYAITHFSRVLAFDHNGQNVEMICPPIQDHYTINSNCKKYIFFLMGTLLKIERDIIIIALPINERYAGKTIRISVLKLEQDVVASSSSFSQWTSIKDLGDFSLFVGCNQTFSLHHTTVPEIRPNCIYFSDHLDELSPNVVNHDAGFFDLHNGCFHYFSDSESQLNWPPSIWFMPSLS</sequence>
<dbReference type="PROSITE" id="PS50181">
    <property type="entry name" value="FBOX"/>
    <property type="match status" value="1"/>
</dbReference>
<evidence type="ECO:0000313" key="2">
    <source>
        <dbReference type="EMBL" id="KAH0459184.1"/>
    </source>
</evidence>
<gene>
    <name evidence="2" type="ORF">IEQ34_011998</name>
</gene>
<dbReference type="AlphaFoldDB" id="A0AAV7GUF0"/>
<organism evidence="2 3">
    <name type="scientific">Dendrobium chrysotoxum</name>
    <name type="common">Orchid</name>
    <dbReference type="NCBI Taxonomy" id="161865"/>
    <lineage>
        <taxon>Eukaryota</taxon>
        <taxon>Viridiplantae</taxon>
        <taxon>Streptophyta</taxon>
        <taxon>Embryophyta</taxon>
        <taxon>Tracheophyta</taxon>
        <taxon>Spermatophyta</taxon>
        <taxon>Magnoliopsida</taxon>
        <taxon>Liliopsida</taxon>
        <taxon>Asparagales</taxon>
        <taxon>Orchidaceae</taxon>
        <taxon>Epidendroideae</taxon>
        <taxon>Malaxideae</taxon>
        <taxon>Dendrobiinae</taxon>
        <taxon>Dendrobium</taxon>
    </lineage>
</organism>
<dbReference type="Proteomes" id="UP000775213">
    <property type="component" value="Unassembled WGS sequence"/>
</dbReference>
<dbReference type="InterPro" id="IPR050942">
    <property type="entry name" value="F-box_BR-signaling"/>
</dbReference>
<dbReference type="InterPro" id="IPR001810">
    <property type="entry name" value="F-box_dom"/>
</dbReference>
<dbReference type="InterPro" id="IPR005174">
    <property type="entry name" value="KIB1-4_b-propeller"/>
</dbReference>
<comment type="caution">
    <text evidence="2">The sequence shown here is derived from an EMBL/GenBank/DDBJ whole genome shotgun (WGS) entry which is preliminary data.</text>
</comment>
<dbReference type="SUPFAM" id="SSF81383">
    <property type="entry name" value="F-box domain"/>
    <property type="match status" value="2"/>
</dbReference>
<dbReference type="PANTHER" id="PTHR44259">
    <property type="entry name" value="OS07G0183000 PROTEIN-RELATED"/>
    <property type="match status" value="1"/>
</dbReference>
<dbReference type="Gene3D" id="1.20.1280.50">
    <property type="match status" value="2"/>
</dbReference>